<dbReference type="Pfam" id="PF02699">
    <property type="entry name" value="YajC"/>
    <property type="match status" value="1"/>
</dbReference>
<reference evidence="10 11" key="1">
    <citation type="submission" date="2020-10" db="EMBL/GenBank/DDBJ databases">
        <title>Complete genome sequence of Corynebacterium jeddahense DSM 45997, type strain of Corynebacterium jeddahense.</title>
        <authorList>
            <person name="Busche T."/>
            <person name="Kalinowski J."/>
            <person name="Ruckert C."/>
        </authorList>
    </citation>
    <scope>NUCLEOTIDE SEQUENCE [LARGE SCALE GENOMIC DNA]</scope>
    <source>
        <strain evidence="10 11">DSM 45997</strain>
    </source>
</reference>
<evidence type="ECO:0000256" key="7">
    <source>
        <dbReference type="ARBA" id="ARBA00022989"/>
    </source>
</evidence>
<evidence type="ECO:0000256" key="1">
    <source>
        <dbReference type="ARBA" id="ARBA00004162"/>
    </source>
</evidence>
<evidence type="ECO:0000256" key="2">
    <source>
        <dbReference type="ARBA" id="ARBA00006742"/>
    </source>
</evidence>
<evidence type="ECO:0000313" key="11">
    <source>
        <dbReference type="Proteomes" id="UP001218071"/>
    </source>
</evidence>
<dbReference type="RefSeq" id="WP_042404846.1">
    <property type="nucleotide sequence ID" value="NZ_CBYN010000004.1"/>
</dbReference>
<keyword evidence="4" id="KW-1003">Cell membrane</keyword>
<accession>A0ABY7ULK4</accession>
<evidence type="ECO:0000313" key="10">
    <source>
        <dbReference type="EMBL" id="WCZ39031.1"/>
    </source>
</evidence>
<organism evidence="10 11">
    <name type="scientific">Corynebacterium jeddahense</name>
    <dbReference type="NCBI Taxonomy" id="1414719"/>
    <lineage>
        <taxon>Bacteria</taxon>
        <taxon>Bacillati</taxon>
        <taxon>Actinomycetota</taxon>
        <taxon>Actinomycetes</taxon>
        <taxon>Mycobacteriales</taxon>
        <taxon>Corynebacteriaceae</taxon>
        <taxon>Corynebacterium</taxon>
    </lineage>
</organism>
<proteinExistence type="inferred from homology"/>
<comment type="similarity">
    <text evidence="2">Belongs to the YajC family.</text>
</comment>
<dbReference type="EMBL" id="CP063194">
    <property type="protein sequence ID" value="WCZ39031.1"/>
    <property type="molecule type" value="Genomic_DNA"/>
</dbReference>
<evidence type="ECO:0000256" key="8">
    <source>
        <dbReference type="ARBA" id="ARBA00023010"/>
    </source>
</evidence>
<name>A0ABY7ULK4_9CORY</name>
<protein>
    <submittedName>
        <fullName evidence="10">Preprotein translocase subunit YajC</fullName>
    </submittedName>
</protein>
<keyword evidence="8" id="KW-0811">Translocation</keyword>
<comment type="subcellular location">
    <subcellularLocation>
        <location evidence="1">Cell membrane</location>
        <topology evidence="1">Single-pass membrane protein</topology>
    </subcellularLocation>
</comment>
<dbReference type="PANTHER" id="PTHR33909:SF1">
    <property type="entry name" value="SEC TRANSLOCON ACCESSORY COMPLEX SUBUNIT YAJC"/>
    <property type="match status" value="1"/>
</dbReference>
<evidence type="ECO:0000256" key="6">
    <source>
        <dbReference type="ARBA" id="ARBA00022927"/>
    </source>
</evidence>
<evidence type="ECO:0000256" key="5">
    <source>
        <dbReference type="ARBA" id="ARBA00022692"/>
    </source>
</evidence>
<dbReference type="InterPro" id="IPR003849">
    <property type="entry name" value="Preprotein_translocase_YajC"/>
</dbReference>
<keyword evidence="6" id="KW-0653">Protein transport</keyword>
<sequence>MEIVLLVVILAVFMLPSLLMGRAQKKRQSEVEAMRTAIQPGDRVVNVAGFHATVLENRGETMLVELAPGVEVEMESAGVMKRIEGPAGERPAVPSADTV</sequence>
<keyword evidence="9" id="KW-0472">Membrane</keyword>
<keyword evidence="5" id="KW-0812">Transmembrane</keyword>
<evidence type="ECO:0000256" key="4">
    <source>
        <dbReference type="ARBA" id="ARBA00022475"/>
    </source>
</evidence>
<gene>
    <name evidence="10" type="ORF">CJEDD_07155</name>
</gene>
<evidence type="ECO:0000256" key="9">
    <source>
        <dbReference type="ARBA" id="ARBA00023136"/>
    </source>
</evidence>
<keyword evidence="3" id="KW-0813">Transport</keyword>
<dbReference type="SMART" id="SM01323">
    <property type="entry name" value="YajC"/>
    <property type="match status" value="1"/>
</dbReference>
<evidence type="ECO:0000256" key="3">
    <source>
        <dbReference type="ARBA" id="ARBA00022448"/>
    </source>
</evidence>
<dbReference type="Proteomes" id="UP001218071">
    <property type="component" value="Chromosome"/>
</dbReference>
<dbReference type="PANTHER" id="PTHR33909">
    <property type="entry name" value="SEC TRANSLOCON ACCESSORY COMPLEX SUBUNIT YAJC"/>
    <property type="match status" value="1"/>
</dbReference>
<keyword evidence="7" id="KW-1133">Transmembrane helix</keyword>
<keyword evidence="11" id="KW-1185">Reference proteome</keyword>